<sequence length="175" mass="19426">MSKLTYSILQLLWRSEKGLTFNVLCGRTGEEERTVRTRLQLLQSQELVVMKGGRWYLTSTGQIAAEGEAMRRSQPLYARGWQALRMLKAAGISDIAMMAARVEEKTAASVLTGYFQTLSRVGLVVRAGAVIPPRFALIDDLGPEAPRIDSRRHVVIEPNSGRELPMPWGKQKGGV</sequence>
<comment type="caution">
    <text evidence="1">The sequence shown here is derived from an EMBL/GenBank/DDBJ whole genome shotgun (WGS) entry which is preliminary data.</text>
</comment>
<dbReference type="InterPro" id="IPR036390">
    <property type="entry name" value="WH_DNA-bd_sf"/>
</dbReference>
<dbReference type="RefSeq" id="WP_189460688.1">
    <property type="nucleotide sequence ID" value="NZ_BMYO01000005.1"/>
</dbReference>
<organism evidence="1 2">
    <name type="scientific">Jeongeupia chitinilytica</name>
    <dbReference type="NCBI Taxonomy" id="1041641"/>
    <lineage>
        <taxon>Bacteria</taxon>
        <taxon>Pseudomonadati</taxon>
        <taxon>Pseudomonadota</taxon>
        <taxon>Betaproteobacteria</taxon>
        <taxon>Neisseriales</taxon>
        <taxon>Chitinibacteraceae</taxon>
        <taxon>Jeongeupia</taxon>
    </lineage>
</organism>
<name>A0ABQ3H1Y6_9NEIS</name>
<dbReference type="Proteomes" id="UP000604737">
    <property type="component" value="Unassembled WGS sequence"/>
</dbReference>
<proteinExistence type="predicted"/>
<evidence type="ECO:0000313" key="2">
    <source>
        <dbReference type="Proteomes" id="UP000604737"/>
    </source>
</evidence>
<gene>
    <name evidence="1" type="ORF">GCM10007350_21860</name>
</gene>
<keyword evidence="2" id="KW-1185">Reference proteome</keyword>
<dbReference type="EMBL" id="BMYO01000005">
    <property type="protein sequence ID" value="GHD63749.1"/>
    <property type="molecule type" value="Genomic_DNA"/>
</dbReference>
<accession>A0ABQ3H1Y6</accession>
<evidence type="ECO:0000313" key="1">
    <source>
        <dbReference type="EMBL" id="GHD63749.1"/>
    </source>
</evidence>
<dbReference type="SUPFAM" id="SSF46785">
    <property type="entry name" value="Winged helix' DNA-binding domain"/>
    <property type="match status" value="1"/>
</dbReference>
<protein>
    <recommendedName>
        <fullName evidence="3">Transcriptional regulator</fullName>
    </recommendedName>
</protein>
<evidence type="ECO:0008006" key="3">
    <source>
        <dbReference type="Google" id="ProtNLM"/>
    </source>
</evidence>
<reference evidence="2" key="1">
    <citation type="journal article" date="2019" name="Int. J. Syst. Evol. Microbiol.">
        <title>The Global Catalogue of Microorganisms (GCM) 10K type strain sequencing project: providing services to taxonomists for standard genome sequencing and annotation.</title>
        <authorList>
            <consortium name="The Broad Institute Genomics Platform"/>
            <consortium name="The Broad Institute Genome Sequencing Center for Infectious Disease"/>
            <person name="Wu L."/>
            <person name="Ma J."/>
        </authorList>
    </citation>
    <scope>NUCLEOTIDE SEQUENCE [LARGE SCALE GENOMIC DNA]</scope>
    <source>
        <strain evidence="2">KCTC 23701</strain>
    </source>
</reference>